<accession>A0A1Z5HVH7</accession>
<keyword evidence="1" id="KW-0812">Transmembrane</keyword>
<gene>
    <name evidence="2" type="ORF">KKC1_26670</name>
</gene>
<protein>
    <submittedName>
        <fullName evidence="2">Uncharacterized protein</fullName>
    </submittedName>
</protein>
<dbReference type="EMBL" id="BDGJ01000161">
    <property type="protein sequence ID" value="GAW93536.1"/>
    <property type="molecule type" value="Genomic_DNA"/>
</dbReference>
<feature type="transmembrane region" description="Helical" evidence="1">
    <location>
        <begin position="67"/>
        <end position="86"/>
    </location>
</feature>
<keyword evidence="1" id="KW-0472">Membrane</keyword>
<sequence>MVVLSFIVVLLTPFVIPATIMNHAQLSEVRLGMPFPFVQQRASLTPLGHEFPFKLRILNPLENPTRILSGNLILDVIIVYIGLWAVTQAVKKGNRFFKSLRRV</sequence>
<organism evidence="2 3">
    <name type="scientific">Calderihabitans maritimus</name>
    <dbReference type="NCBI Taxonomy" id="1246530"/>
    <lineage>
        <taxon>Bacteria</taxon>
        <taxon>Bacillati</taxon>
        <taxon>Bacillota</taxon>
        <taxon>Clostridia</taxon>
        <taxon>Neomoorellales</taxon>
        <taxon>Calderihabitantaceae</taxon>
        <taxon>Calderihabitans</taxon>
    </lineage>
</organism>
<evidence type="ECO:0000313" key="3">
    <source>
        <dbReference type="Proteomes" id="UP000197032"/>
    </source>
</evidence>
<keyword evidence="1" id="KW-1133">Transmembrane helix</keyword>
<evidence type="ECO:0000256" key="1">
    <source>
        <dbReference type="SAM" id="Phobius"/>
    </source>
</evidence>
<dbReference type="AlphaFoldDB" id="A0A1Z5HVH7"/>
<dbReference type="Proteomes" id="UP000197032">
    <property type="component" value="Unassembled WGS sequence"/>
</dbReference>
<comment type="caution">
    <text evidence="2">The sequence shown here is derived from an EMBL/GenBank/DDBJ whole genome shotgun (WGS) entry which is preliminary data.</text>
</comment>
<proteinExistence type="predicted"/>
<evidence type="ECO:0000313" key="2">
    <source>
        <dbReference type="EMBL" id="GAW93536.1"/>
    </source>
</evidence>
<name>A0A1Z5HVH7_9FIRM</name>
<keyword evidence="3" id="KW-1185">Reference proteome</keyword>
<reference evidence="3" key="1">
    <citation type="journal article" date="2017" name="Appl. Environ. Microbiol.">
        <title>Genomic analysis of Calderihabitans maritimus KKC1, a thermophilic hydrogenogenic carboxydotrophic bacterium isolated from marine sediment.</title>
        <authorList>
            <person name="Omae K."/>
            <person name="Yoneda Y."/>
            <person name="Fukuyama Y."/>
            <person name="Yoshida T."/>
            <person name="Sako Y."/>
        </authorList>
    </citation>
    <scope>NUCLEOTIDE SEQUENCE [LARGE SCALE GENOMIC DNA]</scope>
    <source>
        <strain evidence="3">KKC1</strain>
    </source>
</reference>